<protein>
    <submittedName>
        <fullName evidence="2">Uncharacterized protein</fullName>
    </submittedName>
</protein>
<dbReference type="AlphaFoldDB" id="A0A9N9RYB9"/>
<proteinExistence type="predicted"/>
<reference evidence="2" key="2">
    <citation type="submission" date="2022-10" db="EMBL/GenBank/DDBJ databases">
        <authorList>
            <consortium name="ENA_rothamsted_submissions"/>
            <consortium name="culmorum"/>
            <person name="King R."/>
        </authorList>
    </citation>
    <scope>NUCLEOTIDE SEQUENCE</scope>
</reference>
<sequence>MKSEATVAVQIQEKLPTKKKGWRRFLSFFTLGKSKSKKVSSKIDQNVKAPKPVTSSSSKAKICAVNSECDVLLNYEAPRTVNVLPVVPEKRKRLSLMWMFKKEDAEKSKNKFLTIKTCAEVHDESTELSQNVELLDVVATVVDGDNTNEVEQLDLENVKNAEVESPSNINSEAFKFHVGKNLIVALSACPTIGEIIENNLQCRESSHLNFIPSKTNLSSKAIVEDVVDDVTVEILIQKEKVMEDPVIKSNDKSVVDDNSADKILKEDRDAIECYIDELIQATCEVGKKELESEFSNPEKIYITINPQVIDKQVTDQEVKCNHLKMSSQTINTHETKLISTQSELKIKDFPVPSRVKSKKVEVPKIMKNGRKFTHPYRRRIKFAKCNMPTIAEQSEDDETTDGSSIMLHTEVNKSNSNLDIAQNSKSSDHLIQNKDESVANEESASQVSKEEYGAHDCQDVKTLQSEINQVACKISEDLELKSSKNEEENKLTNPQEFQCYDPKISSKSSICLNSIEVVPITSCGKILGKDSKIFNHGDSKILETSCKTFESAIEIPKIVKTQRKSSSPYMSRIRDISFNMPTIHEEPENNQTTDEDFKLHDILMPDRNMYQNRPKTALSRSQKTQGISAFDRNKIELKSEDEIMTVQPDFTTTLDDDKNESKLMLIGDNPIVGQDSCKLSN</sequence>
<evidence type="ECO:0000313" key="2">
    <source>
        <dbReference type="EMBL" id="CAG9805137.1"/>
    </source>
</evidence>
<evidence type="ECO:0000256" key="1">
    <source>
        <dbReference type="SAM" id="MobiDB-lite"/>
    </source>
</evidence>
<dbReference type="Proteomes" id="UP001153620">
    <property type="component" value="Chromosome 2"/>
</dbReference>
<feature type="region of interest" description="Disordered" evidence="1">
    <location>
        <begin position="411"/>
        <end position="430"/>
    </location>
</feature>
<feature type="compositionally biased region" description="Polar residues" evidence="1">
    <location>
        <begin position="412"/>
        <end position="425"/>
    </location>
</feature>
<reference evidence="2" key="1">
    <citation type="submission" date="2022-01" db="EMBL/GenBank/DDBJ databases">
        <authorList>
            <person name="King R."/>
        </authorList>
    </citation>
    <scope>NUCLEOTIDE SEQUENCE</scope>
</reference>
<accession>A0A9N9RYB9</accession>
<dbReference type="EMBL" id="OU895878">
    <property type="protein sequence ID" value="CAG9805137.1"/>
    <property type="molecule type" value="Genomic_DNA"/>
</dbReference>
<keyword evidence="3" id="KW-1185">Reference proteome</keyword>
<gene>
    <name evidence="2" type="ORF">CHIRRI_LOCUS8014</name>
</gene>
<organism evidence="2 3">
    <name type="scientific">Chironomus riparius</name>
    <dbReference type="NCBI Taxonomy" id="315576"/>
    <lineage>
        <taxon>Eukaryota</taxon>
        <taxon>Metazoa</taxon>
        <taxon>Ecdysozoa</taxon>
        <taxon>Arthropoda</taxon>
        <taxon>Hexapoda</taxon>
        <taxon>Insecta</taxon>
        <taxon>Pterygota</taxon>
        <taxon>Neoptera</taxon>
        <taxon>Endopterygota</taxon>
        <taxon>Diptera</taxon>
        <taxon>Nematocera</taxon>
        <taxon>Chironomoidea</taxon>
        <taxon>Chironomidae</taxon>
        <taxon>Chironominae</taxon>
        <taxon>Chironomus</taxon>
    </lineage>
</organism>
<evidence type="ECO:0000313" key="3">
    <source>
        <dbReference type="Proteomes" id="UP001153620"/>
    </source>
</evidence>
<name>A0A9N9RYB9_9DIPT</name>